<evidence type="ECO:0000313" key="1">
    <source>
        <dbReference type="EMBL" id="KHJ33932.1"/>
    </source>
</evidence>
<protein>
    <submittedName>
        <fullName evidence="1">Uncharacterized protein</fullName>
    </submittedName>
</protein>
<dbReference type="Proteomes" id="UP000030854">
    <property type="component" value="Unassembled WGS sequence"/>
</dbReference>
<sequence length="444" mass="49981">MPPKKVKTTGPEYEDEASVEEINEVNEVLNNISFQMHKTENAITRLADQHEESTKQSKALLDAILSLKKGNEAVLNAIQNLGNQKSIVKDEIPVQSTQKVKNGTEENQEDLYNQDVQQEKPLYYQSSGNVASAKTLNDQSIYSYESILNPPEGSPGPRDKKGKLMLINPFVRYEKRNWTSHNSGSPHTDWLRNIWSEMLLENNLTSSHLNARNANKPLRGNLKPLKNLNDPSNLTYLLDLQFALEQECTFYSSWPLRAASADLFRDDFSIVTDFIKAQHPTWPMVVEAVLQILHSSGYGNAALDAFASFRSGPSNDEKTLDFLKRMVKAYGRLPTMDRQSSEAANTIRFTLNTHVTQIAEDLKRDGNFYPVYRALELAVVYAEKQSLIYTQLASCPQDTIPKQHFIDPLRPNNSDINNDVPTSSIFNNTDPIPTVNAATADTIC</sequence>
<organism evidence="1 2">
    <name type="scientific">Uncinula necator</name>
    <name type="common">Grape powdery mildew</name>
    <dbReference type="NCBI Taxonomy" id="52586"/>
    <lineage>
        <taxon>Eukaryota</taxon>
        <taxon>Fungi</taxon>
        <taxon>Dikarya</taxon>
        <taxon>Ascomycota</taxon>
        <taxon>Pezizomycotina</taxon>
        <taxon>Leotiomycetes</taxon>
        <taxon>Erysiphales</taxon>
        <taxon>Erysiphaceae</taxon>
        <taxon>Erysiphe</taxon>
    </lineage>
</organism>
<name>A0A0B1P5H3_UNCNE</name>
<comment type="caution">
    <text evidence="1">The sequence shown here is derived from an EMBL/GenBank/DDBJ whole genome shotgun (WGS) entry which is preliminary data.</text>
</comment>
<accession>A0A0B1P5H3</accession>
<keyword evidence="2" id="KW-1185">Reference proteome</keyword>
<evidence type="ECO:0000313" key="2">
    <source>
        <dbReference type="Proteomes" id="UP000030854"/>
    </source>
</evidence>
<reference evidence="1 2" key="1">
    <citation type="journal article" date="2014" name="BMC Genomics">
        <title>Adaptive genomic structural variation in the grape powdery mildew pathogen, Erysiphe necator.</title>
        <authorList>
            <person name="Jones L."/>
            <person name="Riaz S."/>
            <person name="Morales-Cruz A."/>
            <person name="Amrine K.C."/>
            <person name="McGuire B."/>
            <person name="Gubler W.D."/>
            <person name="Walker M.A."/>
            <person name="Cantu D."/>
        </authorList>
    </citation>
    <scope>NUCLEOTIDE SEQUENCE [LARGE SCALE GENOMIC DNA]</scope>
    <source>
        <strain evidence="2">c</strain>
    </source>
</reference>
<proteinExistence type="predicted"/>
<dbReference type="AlphaFoldDB" id="A0A0B1P5H3"/>
<dbReference type="HOGENOM" id="CLU_628810_0_0_1"/>
<gene>
    <name evidence="1" type="ORF">EV44_g3620</name>
</gene>
<dbReference type="EMBL" id="JNVN01001140">
    <property type="protein sequence ID" value="KHJ33932.1"/>
    <property type="molecule type" value="Genomic_DNA"/>
</dbReference>